<dbReference type="RefSeq" id="WP_324694357.1">
    <property type="nucleotide sequence ID" value="NZ_JAYMYJ010000082.1"/>
</dbReference>
<accession>A0ABU6CW16</accession>
<protein>
    <recommendedName>
        <fullName evidence="3">Type I restriction enzyme R protein N-terminal domain-containing protein</fullName>
    </recommendedName>
</protein>
<organism evidence="1 2">
    <name type="scientific">Candidatus Thiothrix phosphatis</name>
    <dbReference type="NCBI Taxonomy" id="3112415"/>
    <lineage>
        <taxon>Bacteria</taxon>
        <taxon>Pseudomonadati</taxon>
        <taxon>Pseudomonadota</taxon>
        <taxon>Gammaproteobacteria</taxon>
        <taxon>Thiotrichales</taxon>
        <taxon>Thiotrichaceae</taxon>
        <taxon>Thiothrix</taxon>
    </lineage>
</organism>
<name>A0ABU6CW16_9GAMM</name>
<proteinExistence type="predicted"/>
<evidence type="ECO:0000313" key="1">
    <source>
        <dbReference type="EMBL" id="MEB4590969.1"/>
    </source>
</evidence>
<dbReference type="EMBL" id="JAYMYJ010000082">
    <property type="protein sequence ID" value="MEB4590969.1"/>
    <property type="molecule type" value="Genomic_DNA"/>
</dbReference>
<evidence type="ECO:0008006" key="3">
    <source>
        <dbReference type="Google" id="ProtNLM"/>
    </source>
</evidence>
<comment type="caution">
    <text evidence="1">The sequence shown here is derived from an EMBL/GenBank/DDBJ whole genome shotgun (WGS) entry which is preliminary data.</text>
</comment>
<evidence type="ECO:0000313" key="2">
    <source>
        <dbReference type="Proteomes" id="UP001308005"/>
    </source>
</evidence>
<reference evidence="2" key="1">
    <citation type="submission" date="2023-07" db="EMBL/GenBank/DDBJ databases">
        <title>The carbon used by Thiothrix.</title>
        <authorList>
            <person name="Chen L."/>
        </authorList>
    </citation>
    <scope>NUCLEOTIDE SEQUENCE [LARGE SCALE GENOMIC DNA]</scope>
</reference>
<gene>
    <name evidence="1" type="ORF">VSS37_08275</name>
</gene>
<sequence>MPRRIFKEGRRYTFSDYFEMGQPTEEILAELGYSFQTQALRLPKAEHIDQASIQSLRETYYALATKVSLNSEAAKREFMISPVLQTIVRSMDVRLNVEYPVDIDEHLSGTIDYLLRSQYELIVIEAKKGDLEKGFSQLAAEMIAIDRYDSDNNPDLLYGAITIGEVWRFAMLERPQKRLLRDIHTLRFPEDLEELCTILGGILHKG</sequence>
<dbReference type="Proteomes" id="UP001308005">
    <property type="component" value="Unassembled WGS sequence"/>
</dbReference>
<keyword evidence="2" id="KW-1185">Reference proteome</keyword>